<dbReference type="Proteomes" id="UP000076738">
    <property type="component" value="Unassembled WGS sequence"/>
</dbReference>
<dbReference type="InterPro" id="IPR039772">
    <property type="entry name" value="Bin3-like"/>
</dbReference>
<organism evidence="9 10">
    <name type="scientific">Calocera viscosa (strain TUFC12733)</name>
    <dbReference type="NCBI Taxonomy" id="1330018"/>
    <lineage>
        <taxon>Eukaryota</taxon>
        <taxon>Fungi</taxon>
        <taxon>Dikarya</taxon>
        <taxon>Basidiomycota</taxon>
        <taxon>Agaricomycotina</taxon>
        <taxon>Dacrymycetes</taxon>
        <taxon>Dacrymycetales</taxon>
        <taxon>Dacrymycetaceae</taxon>
        <taxon>Calocera</taxon>
    </lineage>
</organism>
<dbReference type="PANTHER" id="PTHR12315">
    <property type="entry name" value="BICOID-INTERACTING PROTEIN RELATED"/>
    <property type="match status" value="1"/>
</dbReference>
<name>A0A167KUZ6_CALVF</name>
<dbReference type="EC" id="2.1.1.-" evidence="6"/>
<evidence type="ECO:0000256" key="5">
    <source>
        <dbReference type="PROSITE-ProRule" id="PRU00848"/>
    </source>
</evidence>
<protein>
    <recommendedName>
        <fullName evidence="6">RNA methyltransferase</fullName>
        <ecNumber evidence="6">2.1.1.-</ecNumber>
    </recommendedName>
</protein>
<dbReference type="SUPFAM" id="SSF53335">
    <property type="entry name" value="S-adenosyl-L-methionine-dependent methyltransferases"/>
    <property type="match status" value="1"/>
</dbReference>
<reference evidence="9 10" key="1">
    <citation type="journal article" date="2016" name="Mol. Biol. Evol.">
        <title>Comparative Genomics of Early-Diverging Mushroom-Forming Fungi Provides Insights into the Origins of Lignocellulose Decay Capabilities.</title>
        <authorList>
            <person name="Nagy L.G."/>
            <person name="Riley R."/>
            <person name="Tritt A."/>
            <person name="Adam C."/>
            <person name="Daum C."/>
            <person name="Floudas D."/>
            <person name="Sun H."/>
            <person name="Yadav J.S."/>
            <person name="Pangilinan J."/>
            <person name="Larsson K.H."/>
            <person name="Matsuura K."/>
            <person name="Barry K."/>
            <person name="Labutti K."/>
            <person name="Kuo R."/>
            <person name="Ohm R.A."/>
            <person name="Bhattacharya S.S."/>
            <person name="Shirouzu T."/>
            <person name="Yoshinaga Y."/>
            <person name="Martin F.M."/>
            <person name="Grigoriev I.V."/>
            <person name="Hibbett D.S."/>
        </authorList>
    </citation>
    <scope>NUCLEOTIDE SEQUENCE [LARGE SCALE GENOMIC DNA]</scope>
    <source>
        <strain evidence="9 10">TUFC12733</strain>
    </source>
</reference>
<accession>A0A167KUZ6</accession>
<feature type="region of interest" description="Disordered" evidence="7">
    <location>
        <begin position="92"/>
        <end position="123"/>
    </location>
</feature>
<dbReference type="InterPro" id="IPR010675">
    <property type="entry name" value="Bin3_C"/>
</dbReference>
<dbReference type="PANTHER" id="PTHR12315:SF0">
    <property type="entry name" value="7SK SNRNA METHYLPHOSPHATE CAPPING ENZYME"/>
    <property type="match status" value="1"/>
</dbReference>
<dbReference type="Gene3D" id="3.40.50.150">
    <property type="entry name" value="Vaccinia Virus protein VP39"/>
    <property type="match status" value="1"/>
</dbReference>
<keyword evidence="10" id="KW-1185">Reference proteome</keyword>
<evidence type="ECO:0000259" key="8">
    <source>
        <dbReference type="PROSITE" id="PS51515"/>
    </source>
</evidence>
<evidence type="ECO:0000256" key="3">
    <source>
        <dbReference type="ARBA" id="ARBA00022679"/>
    </source>
</evidence>
<dbReference type="InterPro" id="IPR029063">
    <property type="entry name" value="SAM-dependent_MTases_sf"/>
</dbReference>
<dbReference type="AlphaFoldDB" id="A0A167KUZ6"/>
<dbReference type="GO" id="GO:0040031">
    <property type="term" value="P:snRNA modification"/>
    <property type="evidence" value="ECO:0007669"/>
    <property type="project" value="TreeGrafter"/>
</dbReference>
<keyword evidence="4 5" id="KW-0949">S-adenosyl-L-methionine</keyword>
<evidence type="ECO:0000256" key="2">
    <source>
        <dbReference type="ARBA" id="ARBA00022603"/>
    </source>
</evidence>
<keyword evidence="3 6" id="KW-0808">Transferase</keyword>
<dbReference type="OrthoDB" id="540004at2759"/>
<evidence type="ECO:0000256" key="7">
    <source>
        <dbReference type="SAM" id="MobiDB-lite"/>
    </source>
</evidence>
<gene>
    <name evidence="9" type="ORF">CALVIDRAFT_483365</name>
</gene>
<dbReference type="GO" id="GO:0008171">
    <property type="term" value="F:O-methyltransferase activity"/>
    <property type="evidence" value="ECO:0007669"/>
    <property type="project" value="UniProtKB-UniRule"/>
</dbReference>
<proteinExistence type="inferred from homology"/>
<evidence type="ECO:0000256" key="6">
    <source>
        <dbReference type="RuleBase" id="RU367087"/>
    </source>
</evidence>
<feature type="compositionally biased region" description="Polar residues" evidence="7">
    <location>
        <begin position="108"/>
        <end position="119"/>
    </location>
</feature>
<dbReference type="GO" id="GO:0017069">
    <property type="term" value="F:snRNA binding"/>
    <property type="evidence" value="ECO:0007669"/>
    <property type="project" value="TreeGrafter"/>
</dbReference>
<comment type="similarity">
    <text evidence="1 6">Belongs to the methyltransferase superfamily.</text>
</comment>
<dbReference type="Pfam" id="PF13649">
    <property type="entry name" value="Methyltransf_25"/>
    <property type="match status" value="1"/>
</dbReference>
<dbReference type="Pfam" id="PF06859">
    <property type="entry name" value="Bin3"/>
    <property type="match status" value="1"/>
</dbReference>
<evidence type="ECO:0000256" key="1">
    <source>
        <dbReference type="ARBA" id="ARBA00008361"/>
    </source>
</evidence>
<evidence type="ECO:0000256" key="4">
    <source>
        <dbReference type="ARBA" id="ARBA00022691"/>
    </source>
</evidence>
<dbReference type="CDD" id="cd02440">
    <property type="entry name" value="AdoMet_MTases"/>
    <property type="match status" value="1"/>
</dbReference>
<sequence length="282" mass="31948">MERNHTPLHGNYHGYYKRPPISSDPRLALFPRSFFRHKRVLDVGCNEGYVTCELAQDWGAREVKGVDVDRELVRLAEGRMRMLWSLEQPALHTAPSHSLPEPPDSESAAPQPTNGGSPDTSHRADYFPQCMPHIFGPLPLPPAPPSQPPQTFPYNITFQALDWARASLSPSDSGKWDVILLFSVVKWIHLNTGDAGLIACFHKAHAALVPGGKLVLELQEWAGYRQAVRGDQRRREKYRAIQLRPEGYERVLLEEIGFDRCEHLLAGRGERVRRPIDVYHKA</sequence>
<dbReference type="GO" id="GO:0032259">
    <property type="term" value="P:methylation"/>
    <property type="evidence" value="ECO:0007669"/>
    <property type="project" value="UniProtKB-KW"/>
</dbReference>
<dbReference type="STRING" id="1330018.A0A167KUZ6"/>
<evidence type="ECO:0000313" key="9">
    <source>
        <dbReference type="EMBL" id="KZO95038.1"/>
    </source>
</evidence>
<keyword evidence="2 6" id="KW-0489">Methyltransferase</keyword>
<evidence type="ECO:0000313" key="10">
    <source>
        <dbReference type="Proteomes" id="UP000076738"/>
    </source>
</evidence>
<dbReference type="InterPro" id="IPR041698">
    <property type="entry name" value="Methyltransf_25"/>
</dbReference>
<dbReference type="EMBL" id="KV417291">
    <property type="protein sequence ID" value="KZO95038.1"/>
    <property type="molecule type" value="Genomic_DNA"/>
</dbReference>
<feature type="domain" description="Bin3-type SAM" evidence="8">
    <location>
        <begin position="24"/>
        <end position="282"/>
    </location>
</feature>
<dbReference type="InterPro" id="IPR024160">
    <property type="entry name" value="BIN3_SAM-bd_dom"/>
</dbReference>
<dbReference type="PROSITE" id="PS51515">
    <property type="entry name" value="BIN3_SAM"/>
    <property type="match status" value="1"/>
</dbReference>
<dbReference type="GO" id="GO:0008173">
    <property type="term" value="F:RNA methyltransferase activity"/>
    <property type="evidence" value="ECO:0007669"/>
    <property type="project" value="UniProtKB-UniRule"/>
</dbReference>